<dbReference type="InterPro" id="IPR013154">
    <property type="entry name" value="ADH-like_N"/>
</dbReference>
<dbReference type="Pfam" id="PF08240">
    <property type="entry name" value="ADH_N"/>
    <property type="match status" value="1"/>
</dbReference>
<dbReference type="SUPFAM" id="SSF50129">
    <property type="entry name" value="GroES-like"/>
    <property type="match status" value="1"/>
</dbReference>
<accession>A0A0P6W5J8</accession>
<reference evidence="2 3" key="1">
    <citation type="submission" date="2015-09" db="EMBL/GenBank/DDBJ databases">
        <authorList>
            <person name="Jackson K.R."/>
            <person name="Lunt B.L."/>
            <person name="Fisher J.N.B."/>
            <person name="Gardner A.V."/>
            <person name="Bailey M.E."/>
            <person name="Deus L.M."/>
            <person name="Earl A.S."/>
            <person name="Gibby P.D."/>
            <person name="Hartmann K.A."/>
            <person name="Liu J.E."/>
            <person name="Manci A.M."/>
            <person name="Nielsen D.A."/>
            <person name="Solomon M.B."/>
            <person name="Breakwell D.P."/>
            <person name="Burnett S.H."/>
            <person name="Grose J.H."/>
        </authorList>
    </citation>
    <scope>NUCLEOTIDE SEQUENCE [LARGE SCALE GENOMIC DNA]</scope>
    <source>
        <strain evidence="2 3">16</strain>
    </source>
</reference>
<keyword evidence="3" id="KW-1185">Reference proteome</keyword>
<dbReference type="Proteomes" id="UP000048984">
    <property type="component" value="Unassembled WGS sequence"/>
</dbReference>
<dbReference type="InterPro" id="IPR011032">
    <property type="entry name" value="GroES-like_sf"/>
</dbReference>
<dbReference type="SMART" id="SM00829">
    <property type="entry name" value="PKS_ER"/>
    <property type="match status" value="1"/>
</dbReference>
<dbReference type="STRING" id="665126.ABB55_17100"/>
<comment type="caution">
    <text evidence="2">The sequence shown here is derived from an EMBL/GenBank/DDBJ whole genome shotgun (WGS) entry which is preliminary data.</text>
</comment>
<dbReference type="Gene3D" id="3.40.50.720">
    <property type="entry name" value="NAD(P)-binding Rossmann-like Domain"/>
    <property type="match status" value="1"/>
</dbReference>
<reference evidence="2 3" key="2">
    <citation type="submission" date="2015-10" db="EMBL/GenBank/DDBJ databases">
        <title>Draft Genome Sequence of Prosthecomicrobium hirschii ATCC 27832.</title>
        <authorList>
            <person name="Daniel J."/>
            <person name="Givan S.A."/>
            <person name="Brun Y.V."/>
            <person name="Brown P.J."/>
        </authorList>
    </citation>
    <scope>NUCLEOTIDE SEQUENCE [LARGE SCALE GENOMIC DNA]</scope>
    <source>
        <strain evidence="2 3">16</strain>
    </source>
</reference>
<dbReference type="GO" id="GO:0016491">
    <property type="term" value="F:oxidoreductase activity"/>
    <property type="evidence" value="ECO:0007669"/>
    <property type="project" value="InterPro"/>
</dbReference>
<dbReference type="InterPro" id="IPR036291">
    <property type="entry name" value="NAD(P)-bd_dom_sf"/>
</dbReference>
<dbReference type="Gene3D" id="3.90.180.10">
    <property type="entry name" value="Medium-chain alcohol dehydrogenases, catalytic domain"/>
    <property type="match status" value="1"/>
</dbReference>
<name>A0A0P6W5J8_9HYPH</name>
<dbReference type="CDD" id="cd08241">
    <property type="entry name" value="QOR1"/>
    <property type="match status" value="1"/>
</dbReference>
<evidence type="ECO:0000259" key="1">
    <source>
        <dbReference type="SMART" id="SM00829"/>
    </source>
</evidence>
<dbReference type="InterPro" id="IPR020843">
    <property type="entry name" value="ER"/>
</dbReference>
<evidence type="ECO:0000313" key="3">
    <source>
        <dbReference type="Proteomes" id="UP000048984"/>
    </source>
</evidence>
<evidence type="ECO:0000313" key="2">
    <source>
        <dbReference type="EMBL" id="KPL53718.1"/>
    </source>
</evidence>
<organism evidence="2 3">
    <name type="scientific">Prosthecodimorpha hirschii</name>
    <dbReference type="NCBI Taxonomy" id="665126"/>
    <lineage>
        <taxon>Bacteria</taxon>
        <taxon>Pseudomonadati</taxon>
        <taxon>Pseudomonadota</taxon>
        <taxon>Alphaproteobacteria</taxon>
        <taxon>Hyphomicrobiales</taxon>
        <taxon>Ancalomicrobiaceae</taxon>
        <taxon>Prosthecodimorpha</taxon>
    </lineage>
</organism>
<dbReference type="SUPFAM" id="SSF51735">
    <property type="entry name" value="NAD(P)-binding Rossmann-fold domains"/>
    <property type="match status" value="1"/>
</dbReference>
<gene>
    <name evidence="2" type="ORF">ABB55_17100</name>
</gene>
<dbReference type="Pfam" id="PF00107">
    <property type="entry name" value="ADH_zinc_N"/>
    <property type="match status" value="1"/>
</dbReference>
<sequence>MKAVLCRAFGPPSSLTVEDIDEPVPGPGEALVRVRAAGLNFYDTLAIRDKYQYKPALPFSPGGELAGEVEAVGPDTDPGLIGERVVVYSKWNACREKIVVPAEDLITIPDAVGFEQAAAVVVTYGTTMHALRNRADMVEGETLAVLGASGGVGQAAIEIGRLMGARVIACSSSEKLDFCREMGAHEVIAYDQEDLKLRLRELTDGRGVDVVYDAVGDKYTEPAVRALAWRGRLLVVGFAAGEIPRIPLNLLLLKGCDLRGVFWGESILREPEDHADNMAQIMDWIAAGQLKPHIHATYPLAEAAAALEAIASRKVKGKVLVVP</sequence>
<dbReference type="EMBL" id="LJYW01000001">
    <property type="protein sequence ID" value="KPL53718.1"/>
    <property type="molecule type" value="Genomic_DNA"/>
</dbReference>
<feature type="domain" description="Enoyl reductase (ER)" evidence="1">
    <location>
        <begin position="10"/>
        <end position="321"/>
    </location>
</feature>
<dbReference type="RefSeq" id="WP_054359882.1">
    <property type="nucleotide sequence ID" value="NZ_LJYW01000001.1"/>
</dbReference>
<dbReference type="InterPro" id="IPR013149">
    <property type="entry name" value="ADH-like_C"/>
</dbReference>
<dbReference type="InterPro" id="IPR051397">
    <property type="entry name" value="Zn-ADH-like_protein"/>
</dbReference>
<dbReference type="PANTHER" id="PTHR43677">
    <property type="entry name" value="SHORT-CHAIN DEHYDROGENASE/REDUCTASE"/>
    <property type="match status" value="1"/>
</dbReference>
<protein>
    <submittedName>
        <fullName evidence="2">NADPH:quinone oxidoreductase</fullName>
    </submittedName>
</protein>
<dbReference type="AlphaFoldDB" id="A0A0P6W5J8"/>
<dbReference type="PANTHER" id="PTHR43677:SF4">
    <property type="entry name" value="QUINONE OXIDOREDUCTASE-LIKE PROTEIN 2"/>
    <property type="match status" value="1"/>
</dbReference>
<proteinExistence type="predicted"/>